<feature type="region of interest" description="Disordered" evidence="1">
    <location>
        <begin position="358"/>
        <end position="497"/>
    </location>
</feature>
<dbReference type="AlphaFoldDB" id="A0A6J4IG62"/>
<organism evidence="2">
    <name type="scientific">uncultured Blastococcus sp</name>
    <dbReference type="NCBI Taxonomy" id="217144"/>
    <lineage>
        <taxon>Bacteria</taxon>
        <taxon>Bacillati</taxon>
        <taxon>Actinomycetota</taxon>
        <taxon>Actinomycetes</taxon>
        <taxon>Geodermatophilales</taxon>
        <taxon>Geodermatophilaceae</taxon>
        <taxon>Blastococcus</taxon>
        <taxon>environmental samples</taxon>
    </lineage>
</organism>
<feature type="compositionally biased region" description="Basic residues" evidence="1">
    <location>
        <begin position="359"/>
        <end position="368"/>
    </location>
</feature>
<feature type="region of interest" description="Disordered" evidence="1">
    <location>
        <begin position="260"/>
        <end position="345"/>
    </location>
</feature>
<accession>A0A6J4IG62</accession>
<feature type="compositionally biased region" description="Basic residues" evidence="1">
    <location>
        <begin position="322"/>
        <end position="340"/>
    </location>
</feature>
<protein>
    <submittedName>
        <fullName evidence="2">NADH-ubiquinone oxidoreductase chain G</fullName>
        <ecNumber evidence="2">1.6.5.3</ecNumber>
    </submittedName>
</protein>
<feature type="non-terminal residue" evidence="2">
    <location>
        <position position="497"/>
    </location>
</feature>
<evidence type="ECO:0000313" key="2">
    <source>
        <dbReference type="EMBL" id="CAA9251187.1"/>
    </source>
</evidence>
<feature type="non-terminal residue" evidence="2">
    <location>
        <position position="1"/>
    </location>
</feature>
<keyword evidence="2" id="KW-0830">Ubiquinone</keyword>
<reference evidence="2" key="1">
    <citation type="submission" date="2020-02" db="EMBL/GenBank/DDBJ databases">
        <authorList>
            <person name="Meier V. D."/>
        </authorList>
    </citation>
    <scope>NUCLEOTIDE SEQUENCE</scope>
    <source>
        <strain evidence="2">AVDCRST_MAG57</strain>
    </source>
</reference>
<keyword evidence="2" id="KW-0560">Oxidoreductase</keyword>
<feature type="compositionally biased region" description="Basic residues" evidence="1">
    <location>
        <begin position="26"/>
        <end position="36"/>
    </location>
</feature>
<feature type="compositionally biased region" description="Basic and acidic residues" evidence="1">
    <location>
        <begin position="445"/>
        <end position="455"/>
    </location>
</feature>
<dbReference type="EMBL" id="CADCTI010000175">
    <property type="protein sequence ID" value="CAA9251187.1"/>
    <property type="molecule type" value="Genomic_DNA"/>
</dbReference>
<feature type="compositionally biased region" description="Low complexity" evidence="1">
    <location>
        <begin position="104"/>
        <end position="120"/>
    </location>
</feature>
<feature type="region of interest" description="Disordered" evidence="1">
    <location>
        <begin position="186"/>
        <end position="205"/>
    </location>
</feature>
<proteinExistence type="predicted"/>
<feature type="compositionally biased region" description="Gly residues" evidence="1">
    <location>
        <begin position="371"/>
        <end position="381"/>
    </location>
</feature>
<feature type="region of interest" description="Disordered" evidence="1">
    <location>
        <begin position="1"/>
        <end position="168"/>
    </location>
</feature>
<feature type="compositionally biased region" description="Basic residues" evidence="1">
    <location>
        <begin position="384"/>
        <end position="411"/>
    </location>
</feature>
<feature type="compositionally biased region" description="Low complexity" evidence="1">
    <location>
        <begin position="59"/>
        <end position="72"/>
    </location>
</feature>
<dbReference type="GO" id="GO:0016491">
    <property type="term" value="F:oxidoreductase activity"/>
    <property type="evidence" value="ECO:0007669"/>
    <property type="project" value="UniProtKB-KW"/>
</dbReference>
<feature type="compositionally biased region" description="Basic and acidic residues" evidence="1">
    <location>
        <begin position="87"/>
        <end position="98"/>
    </location>
</feature>
<gene>
    <name evidence="2" type="ORF">AVDCRST_MAG57-2068</name>
</gene>
<feature type="region of interest" description="Disordered" evidence="1">
    <location>
        <begin position="220"/>
        <end position="243"/>
    </location>
</feature>
<evidence type="ECO:0000256" key="1">
    <source>
        <dbReference type="SAM" id="MobiDB-lite"/>
    </source>
</evidence>
<feature type="compositionally biased region" description="Gly residues" evidence="1">
    <location>
        <begin position="474"/>
        <end position="497"/>
    </location>
</feature>
<feature type="compositionally biased region" description="Basic residues" evidence="1">
    <location>
        <begin position="186"/>
        <end position="195"/>
    </location>
</feature>
<feature type="compositionally biased region" description="Basic and acidic residues" evidence="1">
    <location>
        <begin position="137"/>
        <end position="154"/>
    </location>
</feature>
<name>A0A6J4IG62_9ACTN</name>
<sequence length="497" mass="53019">DPRQSRPGPRCSTGHARSAHAAGRCPLHHRRPRGRRPQGDADHPSGRGGRRLRPPLLRPPAARAGGRLPAVPGRGGRSAQAGGLLHDAGHRGHGDPHPAHQPGRRQGAAGHDGAAADQPPARLPHLRQGRRVPAAEPGDRARAHRDPLRRREAHLSQAGPDQHPDPARPRALRALRPVHPLLPAGRRRPVHRAVRAGRPGAGRDLPGRAVRVLLLGQHHADLPGRGADQRPVPLPRPPVRPAQRGQRLRALLVGLLDAHRLPARQGHPPPGRRRPGGQRGVDLRQGPLRVPLRQRQPAADHPAGPGRRRHPAAGLVAGGLGRGRRRAAGGARGRRGRRAARWPADRRGRLRLREVRPRGVGHQRRRRAGAGPFGRGTGVPGCRGCRHRPRPRWGHLRRAERRARGAARRLRAGGGVADRLPAAAPCRAHEQPPGLRPGALRHPRRGEAAGHGADHRARRGGPLAAGARRRHLGRSGGRGPAPAGRGGPCRGAAGGGA</sequence>
<dbReference type="EC" id="1.6.5.3" evidence="2"/>